<gene>
    <name evidence="1" type="ORF">E0Y62_09655</name>
</gene>
<comment type="caution">
    <text evidence="1">The sequence shown here is derived from an EMBL/GenBank/DDBJ whole genome shotgun (WGS) entry which is preliminary data.</text>
</comment>
<evidence type="ECO:0000313" key="2">
    <source>
        <dbReference type="Proteomes" id="UP000293846"/>
    </source>
</evidence>
<organism evidence="1 2">
    <name type="scientific">Cytobacillus praedii</name>
    <dbReference type="NCBI Taxonomy" id="1742358"/>
    <lineage>
        <taxon>Bacteria</taxon>
        <taxon>Bacillati</taxon>
        <taxon>Bacillota</taxon>
        <taxon>Bacilli</taxon>
        <taxon>Bacillales</taxon>
        <taxon>Bacillaceae</taxon>
        <taxon>Cytobacillus</taxon>
    </lineage>
</organism>
<dbReference type="RefSeq" id="WP_131236755.1">
    <property type="nucleotide sequence ID" value="NZ_CP183326.1"/>
</dbReference>
<dbReference type="STRING" id="1742358.GCA_001439605_02849"/>
<proteinExistence type="predicted"/>
<evidence type="ECO:0000313" key="1">
    <source>
        <dbReference type="EMBL" id="TCJ04352.1"/>
    </source>
</evidence>
<protein>
    <submittedName>
        <fullName evidence="1">Uncharacterized protein</fullName>
    </submittedName>
</protein>
<reference evidence="1 2" key="1">
    <citation type="submission" date="2019-03" db="EMBL/GenBank/DDBJ databases">
        <authorList>
            <person name="Jensen L."/>
            <person name="Storgaard J."/>
            <person name="Sulaj E."/>
            <person name="Schramm A."/>
            <person name="Marshall I.P.G."/>
        </authorList>
    </citation>
    <scope>NUCLEOTIDE SEQUENCE [LARGE SCALE GENOMIC DNA]</scope>
    <source>
        <strain evidence="1 2">2017H2G3</strain>
    </source>
</reference>
<dbReference type="AlphaFoldDB" id="A0A4R1B350"/>
<dbReference type="EMBL" id="SJTH01000009">
    <property type="protein sequence ID" value="TCJ04352.1"/>
    <property type="molecule type" value="Genomic_DNA"/>
</dbReference>
<keyword evidence="2" id="KW-1185">Reference proteome</keyword>
<sequence length="93" mass="10942">MDLHDFFCNRKAFARNADQIVAFLTAANPNWSKKELTDMFYTHLKLTTDEVLARLEKDWDKDIRSADRNETHLIHMGDILTEGIVKQFPDKFK</sequence>
<dbReference type="Proteomes" id="UP000293846">
    <property type="component" value="Unassembled WGS sequence"/>
</dbReference>
<accession>A0A4R1B350</accession>
<dbReference type="OrthoDB" id="2603324at2"/>
<name>A0A4R1B350_9BACI</name>